<feature type="compositionally biased region" description="Polar residues" evidence="1">
    <location>
        <begin position="76"/>
        <end position="88"/>
    </location>
</feature>
<feature type="compositionally biased region" description="Basic and acidic residues" evidence="1">
    <location>
        <begin position="35"/>
        <end position="44"/>
    </location>
</feature>
<dbReference type="Proteomes" id="UP000696280">
    <property type="component" value="Unassembled WGS sequence"/>
</dbReference>
<feature type="region of interest" description="Disordered" evidence="1">
    <location>
        <begin position="67"/>
        <end position="120"/>
    </location>
</feature>
<gene>
    <name evidence="3" type="ORF">HYFRA_00000734</name>
</gene>
<accession>A0A9N9PR04</accession>
<reference evidence="3" key="1">
    <citation type="submission" date="2021-07" db="EMBL/GenBank/DDBJ databases">
        <authorList>
            <person name="Durling M."/>
        </authorList>
    </citation>
    <scope>NUCLEOTIDE SEQUENCE</scope>
</reference>
<evidence type="ECO:0000256" key="2">
    <source>
        <dbReference type="SAM" id="Phobius"/>
    </source>
</evidence>
<keyword evidence="2" id="KW-0472">Membrane</keyword>
<dbReference type="InterPro" id="IPR057394">
    <property type="entry name" value="PIGBOS1"/>
</dbReference>
<dbReference type="OrthoDB" id="4093673at2759"/>
<sequence length="120" mass="12825">MSQRGFLPLLVATSIGVAGGMYTFGPLMKENSWEARQKSLKETTETASASKVSEEELQKVVAAEAAASRNASTETVLSANAPSSSRWQSMGGWLWGSSTKDSQPTKRSNEAPTTDPEKKA</sequence>
<organism evidence="3 4">
    <name type="scientific">Hymenoscyphus fraxineus</name>
    <dbReference type="NCBI Taxonomy" id="746836"/>
    <lineage>
        <taxon>Eukaryota</taxon>
        <taxon>Fungi</taxon>
        <taxon>Dikarya</taxon>
        <taxon>Ascomycota</taxon>
        <taxon>Pezizomycotina</taxon>
        <taxon>Leotiomycetes</taxon>
        <taxon>Helotiales</taxon>
        <taxon>Helotiaceae</taxon>
        <taxon>Hymenoscyphus</taxon>
    </lineage>
</organism>
<protein>
    <submittedName>
        <fullName evidence="3">Uncharacterized protein</fullName>
    </submittedName>
</protein>
<dbReference type="Pfam" id="PF23670">
    <property type="entry name" value="PIGBOS1"/>
    <property type="match status" value="1"/>
</dbReference>
<dbReference type="EMBL" id="CAJVRL010000045">
    <property type="protein sequence ID" value="CAG8951998.1"/>
    <property type="molecule type" value="Genomic_DNA"/>
</dbReference>
<feature type="region of interest" description="Disordered" evidence="1">
    <location>
        <begin position="35"/>
        <end position="55"/>
    </location>
</feature>
<feature type="transmembrane region" description="Helical" evidence="2">
    <location>
        <begin position="6"/>
        <end position="28"/>
    </location>
</feature>
<name>A0A9N9PR04_9HELO</name>
<feature type="compositionally biased region" description="Basic and acidic residues" evidence="1">
    <location>
        <begin position="103"/>
        <end position="120"/>
    </location>
</feature>
<evidence type="ECO:0000313" key="4">
    <source>
        <dbReference type="Proteomes" id="UP000696280"/>
    </source>
</evidence>
<keyword evidence="2" id="KW-0812">Transmembrane</keyword>
<proteinExistence type="predicted"/>
<evidence type="ECO:0000256" key="1">
    <source>
        <dbReference type="SAM" id="MobiDB-lite"/>
    </source>
</evidence>
<comment type="caution">
    <text evidence="3">The sequence shown here is derived from an EMBL/GenBank/DDBJ whole genome shotgun (WGS) entry which is preliminary data.</text>
</comment>
<evidence type="ECO:0000313" key="3">
    <source>
        <dbReference type="EMBL" id="CAG8951998.1"/>
    </source>
</evidence>
<keyword evidence="2" id="KW-1133">Transmembrane helix</keyword>
<dbReference type="AlphaFoldDB" id="A0A9N9PR04"/>
<keyword evidence="4" id="KW-1185">Reference proteome</keyword>